<proteinExistence type="inferred from homology"/>
<dbReference type="InterPro" id="IPR043502">
    <property type="entry name" value="DNA/RNA_pol_sf"/>
</dbReference>
<dbReference type="EMBL" id="JACTAM010001625">
    <property type="protein sequence ID" value="KAI2646238.1"/>
    <property type="molecule type" value="Genomic_DNA"/>
</dbReference>
<dbReference type="Gene3D" id="3.10.10.10">
    <property type="entry name" value="HIV Type 1 Reverse Transcriptase, subunit A, domain 1"/>
    <property type="match status" value="1"/>
</dbReference>
<sequence length="866" mass="96361">MSQQISKRCVPPCSRPMSELDAHDYCFVCLGEEHAVLAIEKGGCEHCDQLTVKMLRSRLNYFQSAPALPLWGSRMDLNDEQETGPSFSLVASSDPNISSREHEARSGASSVHEGDDISLGSSEHEQPASEHSSLGKKSVEELLEVVTRAVARLQLDWPREQETPKHSKLEDRFLSGGRGRNNNISFSPFSRTSMMSWLSHGVNHILLASLCLRRRLFDYRGCKVAGYTEMPRVEETLASYLSPESASSIKKPTLPTKPCRVTSSLVGKAYQAAGQAGAALHTMAVLQAYQADLLKDFSAGSTIDEEAFSELRRATDLSLRATKQTARAIGRSMSALVSTERHLWLNLTGIKEKDRVFLLDSPVSPSGLFGDSVSTVVTRFKEVKKHEEAFVQFLPRRTQGRGRLPPSPARSFKSQGETGDRLAALSNLPSQTSGLLLTKSGSPDGLAPDLVGVVPAGWGAFKIIPATSRASGAAVSSGVLDVPLFPTVVRDAEHLTSPQKEVLKLIPLSESLAAWKLLPGISAWVLSTVQKGYRIQFFRRPPHFNGVVFTSVKPELMHVLSQELQTLLSKEAIEHVPLPERESGYYSRYFLVPKKDGGLRPILDLRGLNHSVKALKFKMLTVKTVVTQIQHHDWFVTIDLKDAYFHIEILPQHRKFLRFAFGGEAYQFRVLPFGLALSPRTFTKCMDAALAPLRLQGIRVLNYIDDWLILAQSREIALQHRDIVLAHVVSLGLRLNTSKSVLSPAQRTTYLGIVWDSITMRARLSPARIETIRQTMSKVRLGQEHSVHQYQKMLGLMASASTVIPLGLLHMRPFQLWLKARGFHPRANPRRQIKVTRRGLRTLSPWLRPRFLTLGPTLGRRVVADC</sequence>
<evidence type="ECO:0000259" key="4">
    <source>
        <dbReference type="PROSITE" id="PS50878"/>
    </source>
</evidence>
<feature type="compositionally biased region" description="Polar residues" evidence="3">
    <location>
        <begin position="83"/>
        <end position="98"/>
    </location>
</feature>
<feature type="region of interest" description="Disordered" evidence="3">
    <location>
        <begin position="396"/>
        <end position="417"/>
    </location>
</feature>
<dbReference type="EC" id="3.1.26.4" evidence="2"/>
<evidence type="ECO:0000256" key="3">
    <source>
        <dbReference type="SAM" id="MobiDB-lite"/>
    </source>
</evidence>
<evidence type="ECO:0000313" key="6">
    <source>
        <dbReference type="Proteomes" id="UP000830375"/>
    </source>
</evidence>
<dbReference type="PROSITE" id="PS50878">
    <property type="entry name" value="RT_POL"/>
    <property type="match status" value="1"/>
</dbReference>
<protein>
    <recommendedName>
        <fullName evidence="2">ribonuclease H</fullName>
        <ecNumber evidence="2">3.1.26.4</ecNumber>
    </recommendedName>
</protein>
<keyword evidence="6" id="KW-1185">Reference proteome</keyword>
<comment type="similarity">
    <text evidence="1">Belongs to the beta type-B retroviral polymerase family. HERV class-II K(HML-2) pol subfamily.</text>
</comment>
<dbReference type="Pfam" id="PF00078">
    <property type="entry name" value="RVT_1"/>
    <property type="match status" value="1"/>
</dbReference>
<dbReference type="Gene3D" id="3.30.70.270">
    <property type="match status" value="1"/>
</dbReference>
<dbReference type="InterPro" id="IPR000477">
    <property type="entry name" value="RT_dom"/>
</dbReference>
<dbReference type="InterPro" id="IPR052055">
    <property type="entry name" value="Hepadnavirus_pol/RT"/>
</dbReference>
<evidence type="ECO:0000256" key="1">
    <source>
        <dbReference type="ARBA" id="ARBA00010879"/>
    </source>
</evidence>
<feature type="region of interest" description="Disordered" evidence="3">
    <location>
        <begin position="82"/>
        <end position="136"/>
    </location>
</feature>
<dbReference type="PANTHER" id="PTHR33050">
    <property type="entry name" value="REVERSE TRANSCRIPTASE DOMAIN-CONTAINING PROTEIN"/>
    <property type="match status" value="1"/>
</dbReference>
<dbReference type="Gene3D" id="1.10.287.3160">
    <property type="match status" value="1"/>
</dbReference>
<dbReference type="PANTHER" id="PTHR33050:SF7">
    <property type="entry name" value="RIBONUCLEASE H"/>
    <property type="match status" value="1"/>
</dbReference>
<comment type="caution">
    <text evidence="5">The sequence shown here is derived from an EMBL/GenBank/DDBJ whole genome shotgun (WGS) entry which is preliminary data.</text>
</comment>
<evidence type="ECO:0000313" key="5">
    <source>
        <dbReference type="EMBL" id="KAI2646238.1"/>
    </source>
</evidence>
<gene>
    <name evidence="5" type="ORF">H4Q32_028012</name>
</gene>
<accession>A0ABQ8L675</accession>
<feature type="domain" description="Reverse transcriptase" evidence="4">
    <location>
        <begin position="573"/>
        <end position="755"/>
    </location>
</feature>
<dbReference type="SUPFAM" id="SSF56672">
    <property type="entry name" value="DNA/RNA polymerases"/>
    <property type="match status" value="1"/>
</dbReference>
<dbReference type="CDD" id="cd03714">
    <property type="entry name" value="RT_DIRS1"/>
    <property type="match status" value="1"/>
</dbReference>
<reference evidence="5 6" key="1">
    <citation type="submission" date="2022-01" db="EMBL/GenBank/DDBJ databases">
        <title>A high-quality chromosome-level genome assembly of rohu carp, Labeo rohita.</title>
        <authorList>
            <person name="Arick M.A. II"/>
            <person name="Hsu C.-Y."/>
            <person name="Magbanua Z."/>
            <person name="Pechanova O."/>
            <person name="Grover C."/>
            <person name="Miller E."/>
            <person name="Thrash A."/>
            <person name="Ezzel L."/>
            <person name="Alam S."/>
            <person name="Benzie J."/>
            <person name="Hamilton M."/>
            <person name="Karsi A."/>
            <person name="Lawrence M.L."/>
            <person name="Peterson D.G."/>
        </authorList>
    </citation>
    <scope>NUCLEOTIDE SEQUENCE [LARGE SCALE GENOMIC DNA]</scope>
    <source>
        <strain evidence="6">BAU-BD-2019</strain>
        <tissue evidence="5">Blood</tissue>
    </source>
</reference>
<dbReference type="Proteomes" id="UP000830375">
    <property type="component" value="Unassembled WGS sequence"/>
</dbReference>
<dbReference type="InterPro" id="IPR043128">
    <property type="entry name" value="Rev_trsase/Diguanyl_cyclase"/>
</dbReference>
<name>A0ABQ8L675_LABRO</name>
<organism evidence="5 6">
    <name type="scientific">Labeo rohita</name>
    <name type="common">Indian major carp</name>
    <name type="synonym">Cyprinus rohita</name>
    <dbReference type="NCBI Taxonomy" id="84645"/>
    <lineage>
        <taxon>Eukaryota</taxon>
        <taxon>Metazoa</taxon>
        <taxon>Chordata</taxon>
        <taxon>Craniata</taxon>
        <taxon>Vertebrata</taxon>
        <taxon>Euteleostomi</taxon>
        <taxon>Actinopterygii</taxon>
        <taxon>Neopterygii</taxon>
        <taxon>Teleostei</taxon>
        <taxon>Ostariophysi</taxon>
        <taxon>Cypriniformes</taxon>
        <taxon>Cyprinidae</taxon>
        <taxon>Labeoninae</taxon>
        <taxon>Labeonini</taxon>
        <taxon>Labeo</taxon>
    </lineage>
</organism>
<evidence type="ECO:0000256" key="2">
    <source>
        <dbReference type="ARBA" id="ARBA00012180"/>
    </source>
</evidence>